<dbReference type="EMBL" id="CP064781">
    <property type="protein sequence ID" value="QRJ63993.1"/>
    <property type="molecule type" value="Genomic_DNA"/>
</dbReference>
<dbReference type="KEGG" id="ares:IWH25_01115"/>
<keyword evidence="2" id="KW-1185">Reference proteome</keyword>
<sequence length="47" mass="5043">MVKGNLLAGILALALFSYAQYAGWNLFDKEASAAQGPRGSGSRLYHK</sequence>
<protein>
    <submittedName>
        <fullName evidence="1">Uncharacterized protein</fullName>
    </submittedName>
</protein>
<organism evidence="1 2">
    <name type="scientific">Azospira restricta</name>
    <dbReference type="NCBI Taxonomy" id="404405"/>
    <lineage>
        <taxon>Bacteria</taxon>
        <taxon>Pseudomonadati</taxon>
        <taxon>Pseudomonadota</taxon>
        <taxon>Betaproteobacteria</taxon>
        <taxon>Rhodocyclales</taxon>
        <taxon>Rhodocyclaceae</taxon>
        <taxon>Azospira</taxon>
    </lineage>
</organism>
<dbReference type="Proteomes" id="UP000663444">
    <property type="component" value="Chromosome"/>
</dbReference>
<accession>A0A974Y3M9</accession>
<dbReference type="RefSeq" id="WP_203387524.1">
    <property type="nucleotide sequence ID" value="NZ_CP064781.1"/>
</dbReference>
<evidence type="ECO:0000313" key="1">
    <source>
        <dbReference type="EMBL" id="QRJ63993.1"/>
    </source>
</evidence>
<proteinExistence type="predicted"/>
<gene>
    <name evidence="1" type="ORF">IWH25_01115</name>
</gene>
<name>A0A974Y3M9_9RHOO</name>
<evidence type="ECO:0000313" key="2">
    <source>
        <dbReference type="Proteomes" id="UP000663444"/>
    </source>
</evidence>
<dbReference type="AlphaFoldDB" id="A0A974Y3M9"/>
<reference evidence="1" key="1">
    <citation type="submission" date="2020-11" db="EMBL/GenBank/DDBJ databases">
        <title>Azospira restricta DSM 18626 genome sequence.</title>
        <authorList>
            <person name="Moe W.M."/>
        </authorList>
    </citation>
    <scope>NUCLEOTIDE SEQUENCE</scope>
    <source>
        <strain evidence="1">DSM 18626</strain>
    </source>
</reference>